<protein>
    <submittedName>
        <fullName evidence="1">Uncharacterized protein</fullName>
    </submittedName>
</protein>
<organism evidence="1 2">
    <name type="scientific">Laceyella tengchongensis</name>
    <dbReference type="NCBI Taxonomy" id="574699"/>
    <lineage>
        <taxon>Bacteria</taxon>
        <taxon>Bacillati</taxon>
        <taxon>Bacillota</taxon>
        <taxon>Bacilli</taxon>
        <taxon>Bacillales</taxon>
        <taxon>Thermoactinomycetaceae</taxon>
        <taxon>Laceyella</taxon>
    </lineage>
</organism>
<evidence type="ECO:0000313" key="2">
    <source>
        <dbReference type="Proteomes" id="UP001157946"/>
    </source>
</evidence>
<sequence length="276" mass="30477">MQVIRTGVLVLALVMVLSACTMSWQEVQTGWGKITPTLRKPTLAEILELTRTTLKKEAGWTYKVKRQEKLTRNQQQTASQYEAKISVTSDPYAIRSQGTITSKGKSESEQLVMIGDKGYLKIGNAPWETGTRAELRTSVEDPTQALIELAAAVKQKSATFRMAETNGFFRVTAELPPGRAAGILGNNARAELEPSLAQLRGLGIRVNPANIRLKSYKREVHIDSKTHVLHAVLTQFSFEIPTPTGTVTYQQTQTAEVGGVFKEKITLPVELRPKAK</sequence>
<gene>
    <name evidence="1" type="ORF">SAMN06265361_102469</name>
</gene>
<comment type="caution">
    <text evidence="1">The sequence shown here is derived from an EMBL/GenBank/DDBJ whole genome shotgun (WGS) entry which is preliminary data.</text>
</comment>
<accession>A0AA45WM63</accession>
<evidence type="ECO:0000313" key="1">
    <source>
        <dbReference type="EMBL" id="SMP13534.1"/>
    </source>
</evidence>
<dbReference type="AlphaFoldDB" id="A0AA45WM63"/>
<proteinExistence type="predicted"/>
<name>A0AA45WM63_9BACL</name>
<keyword evidence="2" id="KW-1185">Reference proteome</keyword>
<dbReference type="PROSITE" id="PS51257">
    <property type="entry name" value="PROKAR_LIPOPROTEIN"/>
    <property type="match status" value="1"/>
</dbReference>
<dbReference type="EMBL" id="FXTU01000002">
    <property type="protein sequence ID" value="SMP13534.1"/>
    <property type="molecule type" value="Genomic_DNA"/>
</dbReference>
<dbReference type="RefSeq" id="WP_284724100.1">
    <property type="nucleotide sequence ID" value="NZ_FXTU01000002.1"/>
</dbReference>
<dbReference type="Proteomes" id="UP001157946">
    <property type="component" value="Unassembled WGS sequence"/>
</dbReference>
<reference evidence="1" key="1">
    <citation type="submission" date="2017-05" db="EMBL/GenBank/DDBJ databases">
        <authorList>
            <person name="Varghese N."/>
            <person name="Submissions S."/>
        </authorList>
    </citation>
    <scope>NUCLEOTIDE SEQUENCE</scope>
    <source>
        <strain evidence="1">DSM 45262</strain>
    </source>
</reference>